<keyword evidence="2" id="KW-0472">Membrane</keyword>
<evidence type="ECO:0000313" key="4">
    <source>
        <dbReference type="EMBL" id="KAB1662430.1"/>
    </source>
</evidence>
<feature type="region of interest" description="Disordered" evidence="1">
    <location>
        <begin position="1"/>
        <end position="58"/>
    </location>
</feature>
<keyword evidence="2" id="KW-1133">Transmembrane helix</keyword>
<comment type="caution">
    <text evidence="4">The sequence shown here is derived from an EMBL/GenBank/DDBJ whole genome shotgun (WGS) entry which is preliminary data.</text>
</comment>
<dbReference type="AlphaFoldDB" id="A0A7J5C3S5"/>
<name>A0A7J5C3S5_9MICO</name>
<proteinExistence type="predicted"/>
<organism evidence="4 5">
    <name type="scientific">Pseudoclavibacter chungangensis</name>
    <dbReference type="NCBI Taxonomy" id="587635"/>
    <lineage>
        <taxon>Bacteria</taxon>
        <taxon>Bacillati</taxon>
        <taxon>Actinomycetota</taxon>
        <taxon>Actinomycetes</taxon>
        <taxon>Micrococcales</taxon>
        <taxon>Microbacteriaceae</taxon>
        <taxon>Pseudoclavibacter</taxon>
    </lineage>
</organism>
<keyword evidence="5" id="KW-1185">Reference proteome</keyword>
<feature type="compositionally biased region" description="Gly residues" evidence="1">
    <location>
        <begin position="27"/>
        <end position="58"/>
    </location>
</feature>
<gene>
    <name evidence="4" type="ORF">F8O01_00310</name>
</gene>
<dbReference type="InterPro" id="IPR025637">
    <property type="entry name" value="DUF4333"/>
</dbReference>
<evidence type="ECO:0000256" key="2">
    <source>
        <dbReference type="SAM" id="Phobius"/>
    </source>
</evidence>
<dbReference type="Proteomes" id="UP000467240">
    <property type="component" value="Unassembled WGS sequence"/>
</dbReference>
<protein>
    <submittedName>
        <fullName evidence="4">DUF4333 domain-containing protein</fullName>
    </submittedName>
</protein>
<feature type="domain" description="DUF4333" evidence="3">
    <location>
        <begin position="112"/>
        <end position="186"/>
    </location>
</feature>
<reference evidence="4 5" key="1">
    <citation type="submission" date="2019-09" db="EMBL/GenBank/DDBJ databases">
        <title>Phylogeny of genus Pseudoclavibacter and closely related genus.</title>
        <authorList>
            <person name="Li Y."/>
        </authorList>
    </citation>
    <scope>NUCLEOTIDE SEQUENCE [LARGE SCALE GENOMIC DNA]</scope>
    <source>
        <strain evidence="4 5">DSM 23821</strain>
    </source>
</reference>
<dbReference type="EMBL" id="WBJZ01000001">
    <property type="protein sequence ID" value="KAB1662430.1"/>
    <property type="molecule type" value="Genomic_DNA"/>
</dbReference>
<dbReference type="Pfam" id="PF14230">
    <property type="entry name" value="DUF4333"/>
    <property type="match status" value="1"/>
</dbReference>
<evidence type="ECO:0000259" key="3">
    <source>
        <dbReference type="Pfam" id="PF14230"/>
    </source>
</evidence>
<dbReference type="OrthoDB" id="5150355at2"/>
<feature type="transmembrane region" description="Helical" evidence="2">
    <location>
        <begin position="96"/>
        <end position="118"/>
    </location>
</feature>
<evidence type="ECO:0000313" key="5">
    <source>
        <dbReference type="Proteomes" id="UP000467240"/>
    </source>
</evidence>
<keyword evidence="2" id="KW-0812">Transmembrane</keyword>
<accession>A0A7J5C3S5</accession>
<feature type="region of interest" description="Disordered" evidence="1">
    <location>
        <begin position="70"/>
        <end position="91"/>
    </location>
</feature>
<sequence>MSTPNSPFGTPQGGGYGQPSGAYGQPAGSGYGQPAVGGFGQPGGGYAQPAGGSFGQPAGGAYGGAGSFGVQPSSYGQGTQPPATQGSTNRSPSRSLLTLLIATPLALVVGGVAGFFIASIGIGTLPKGEVEAQVTAVLQTDFGLTELQGVTCPDRIENEQGDSFQCTFEYAGQQQSVTVTIGSTDGQLVVGSPEA</sequence>
<dbReference type="RefSeq" id="WP_158038862.1">
    <property type="nucleotide sequence ID" value="NZ_JACCFV010000001.1"/>
</dbReference>
<evidence type="ECO:0000256" key="1">
    <source>
        <dbReference type="SAM" id="MobiDB-lite"/>
    </source>
</evidence>